<evidence type="ECO:0000256" key="6">
    <source>
        <dbReference type="ARBA" id="ARBA00023201"/>
    </source>
</evidence>
<organism evidence="8 9">
    <name type="scientific">Pseudomonas beijingensis</name>
    <dbReference type="NCBI Taxonomy" id="2954101"/>
    <lineage>
        <taxon>Bacteria</taxon>
        <taxon>Pseudomonadati</taxon>
        <taxon>Pseudomonadota</taxon>
        <taxon>Gammaproteobacteria</taxon>
        <taxon>Pseudomonadales</taxon>
        <taxon>Pseudomonadaceae</taxon>
        <taxon>Pseudomonas</taxon>
    </lineage>
</organism>
<dbReference type="InterPro" id="IPR004670">
    <property type="entry name" value="NhaA"/>
</dbReference>
<keyword evidence="4 7" id="KW-1133">Transmembrane helix</keyword>
<keyword evidence="7" id="KW-0050">Antiport</keyword>
<keyword evidence="2 7" id="KW-1003">Cell membrane</keyword>
<dbReference type="Gene3D" id="1.20.1530.10">
    <property type="entry name" value="Na+/H+ antiporter like domain"/>
    <property type="match status" value="1"/>
</dbReference>
<dbReference type="PANTHER" id="PTHR30341:SF0">
    <property type="entry name" value="NA(+)_H(+) ANTIPORTER NHAA"/>
    <property type="match status" value="1"/>
</dbReference>
<evidence type="ECO:0000256" key="2">
    <source>
        <dbReference type="ARBA" id="ARBA00022475"/>
    </source>
</evidence>
<feature type="transmembrane region" description="Helical" evidence="7">
    <location>
        <begin position="334"/>
        <end position="356"/>
    </location>
</feature>
<dbReference type="NCBIfam" id="TIGR00773">
    <property type="entry name" value="NhaA"/>
    <property type="match status" value="1"/>
</dbReference>
<dbReference type="EMBL" id="CP117451">
    <property type="protein sequence ID" value="WLG98705.1"/>
    <property type="molecule type" value="Genomic_DNA"/>
</dbReference>
<proteinExistence type="inferred from homology"/>
<dbReference type="Pfam" id="PF06965">
    <property type="entry name" value="Na_H_antiport_1"/>
    <property type="match status" value="1"/>
</dbReference>
<comment type="function">
    <text evidence="7">Na(+)/H(+) antiporter that extrudes sodium in exchange for external protons.</text>
</comment>
<keyword evidence="6 7" id="KW-0739">Sodium transport</keyword>
<keyword evidence="5 7" id="KW-0472">Membrane</keyword>
<dbReference type="HAMAP" id="MF_01844">
    <property type="entry name" value="NhaA"/>
    <property type="match status" value="1"/>
</dbReference>
<protein>
    <recommendedName>
        <fullName evidence="7">Na(+)/H(+) antiporter NhaA</fullName>
    </recommendedName>
    <alternativeName>
        <fullName evidence="7">Sodium/proton antiporter NhaA</fullName>
    </alternativeName>
</protein>
<evidence type="ECO:0000256" key="4">
    <source>
        <dbReference type="ARBA" id="ARBA00022989"/>
    </source>
</evidence>
<dbReference type="NCBIfam" id="NF007111">
    <property type="entry name" value="PRK09560.1"/>
    <property type="match status" value="1"/>
</dbReference>
<dbReference type="Proteomes" id="UP001224838">
    <property type="component" value="Chromosome"/>
</dbReference>
<accession>A0ABY9F5H6</accession>
<keyword evidence="7" id="KW-0406">Ion transport</keyword>
<keyword evidence="7" id="KW-0813">Transport</keyword>
<feature type="transmembrane region" description="Helical" evidence="7">
    <location>
        <begin position="368"/>
        <end position="389"/>
    </location>
</feature>
<feature type="transmembrane region" description="Helical" evidence="7">
    <location>
        <begin position="299"/>
        <end position="322"/>
    </location>
</feature>
<dbReference type="InterPro" id="IPR023171">
    <property type="entry name" value="Na/H_antiporter_dom_sf"/>
</dbReference>
<dbReference type="PANTHER" id="PTHR30341">
    <property type="entry name" value="SODIUM ION/PROTON ANTIPORTER NHAA-RELATED"/>
    <property type="match status" value="1"/>
</dbReference>
<evidence type="ECO:0000256" key="3">
    <source>
        <dbReference type="ARBA" id="ARBA00022692"/>
    </source>
</evidence>
<evidence type="ECO:0000313" key="9">
    <source>
        <dbReference type="Proteomes" id="UP001224838"/>
    </source>
</evidence>
<dbReference type="RefSeq" id="WP_122565504.1">
    <property type="nucleotide sequence ID" value="NZ_CP117425.1"/>
</dbReference>
<comment type="catalytic activity">
    <reaction evidence="7">
        <text>Na(+)(in) + 2 H(+)(out) = Na(+)(out) + 2 H(+)(in)</text>
        <dbReference type="Rhea" id="RHEA:29251"/>
        <dbReference type="ChEBI" id="CHEBI:15378"/>
        <dbReference type="ChEBI" id="CHEBI:29101"/>
    </reaction>
</comment>
<keyword evidence="3 7" id="KW-0812">Transmembrane</keyword>
<evidence type="ECO:0000256" key="7">
    <source>
        <dbReference type="HAMAP-Rule" id="MF_01844"/>
    </source>
</evidence>
<keyword evidence="9" id="KW-1185">Reference proteome</keyword>
<name>A0ABY9F5H6_9PSED</name>
<feature type="transmembrane region" description="Helical" evidence="7">
    <location>
        <begin position="66"/>
        <end position="83"/>
    </location>
</feature>
<dbReference type="NCBIfam" id="NF007112">
    <property type="entry name" value="PRK09561.1"/>
    <property type="match status" value="1"/>
</dbReference>
<feature type="transmembrane region" description="Helical" evidence="7">
    <location>
        <begin position="212"/>
        <end position="243"/>
    </location>
</feature>
<evidence type="ECO:0000313" key="8">
    <source>
        <dbReference type="EMBL" id="WLG98705.1"/>
    </source>
</evidence>
<feature type="transmembrane region" description="Helical" evidence="7">
    <location>
        <begin position="28"/>
        <end position="46"/>
    </location>
</feature>
<keyword evidence="7" id="KW-0915">Sodium</keyword>
<evidence type="ECO:0000256" key="5">
    <source>
        <dbReference type="ARBA" id="ARBA00023136"/>
    </source>
</evidence>
<sequence>MGNTSTQGGNSRKATPLERFMQAESSGGIVLMLSALAALIVANSPLLPTYTGVLHSSFWGMSLEHWVNDALMAVFFLLVGLEIKREMQVGELAKWSQRALPGFAALGGMIVPALIYAWVNRNSAETLAGWAIPAATDIAFALGVLSLLGSRVPISLKVFLSALAILDDLGAVAIIAVFYTSGLDVAMLAASAAVIAVLFIMNRAGVTRLLPYLVLGVVLWVLVLKSGIHATLAGVALAFCIPLNKHLDEAQSPLLRLEQRLSPWVAFVVMPIFGFANAGVSLAGVSLSNLLDPVPLGVAAGLLLGKQIGVFTFALVAIKTGLAQMPTHSSWRQVYGVALLCGIGFTMSLFIGNLAFPGAQLLIDEVKVGVLAGSTLAALAGILVLRFCASSRT</sequence>
<comment type="similarity">
    <text evidence="7">Belongs to the NhaA Na(+)/H(+) (TC 2.A.33) antiporter family.</text>
</comment>
<feature type="transmembrane region" description="Helical" evidence="7">
    <location>
        <begin position="99"/>
        <end position="118"/>
    </location>
</feature>
<gene>
    <name evidence="7 8" type="primary">nhaA</name>
    <name evidence="8" type="ORF">PSH92_15040</name>
</gene>
<reference evidence="8 9" key="1">
    <citation type="submission" date="2023-02" db="EMBL/GenBank/DDBJ databases">
        <title>Evolution of Hrp T3SS in non-pathogenic Pseudomonas fluorescens.</title>
        <authorList>
            <person name="Liao K."/>
            <person name="Wei H."/>
            <person name="Gu Y."/>
        </authorList>
    </citation>
    <scope>NUCLEOTIDE SEQUENCE [LARGE SCALE GENOMIC DNA]</scope>
    <source>
        <strain evidence="8 9">FP2034</strain>
    </source>
</reference>
<feature type="transmembrane region" description="Helical" evidence="7">
    <location>
        <begin position="169"/>
        <end position="200"/>
    </location>
</feature>
<comment type="subcellular location">
    <subcellularLocation>
        <location evidence="1">Cell inner membrane</location>
        <topology evidence="1">Multi-pass membrane protein</topology>
    </subcellularLocation>
    <subcellularLocation>
        <location evidence="7">Cell membrane</location>
        <topology evidence="7">Multi-pass membrane protein</topology>
    </subcellularLocation>
</comment>
<evidence type="ECO:0000256" key="1">
    <source>
        <dbReference type="ARBA" id="ARBA00004429"/>
    </source>
</evidence>
<feature type="transmembrane region" description="Helical" evidence="7">
    <location>
        <begin position="130"/>
        <end position="148"/>
    </location>
</feature>
<feature type="transmembrane region" description="Helical" evidence="7">
    <location>
        <begin position="264"/>
        <end position="287"/>
    </location>
</feature>